<protein>
    <submittedName>
        <fullName evidence="2">Uncharacterized protein</fullName>
    </submittedName>
</protein>
<feature type="compositionally biased region" description="Low complexity" evidence="1">
    <location>
        <begin position="101"/>
        <end position="119"/>
    </location>
</feature>
<dbReference type="EMBL" id="BMOF01000003">
    <property type="protein sequence ID" value="GGJ92645.1"/>
    <property type="molecule type" value="Genomic_DNA"/>
</dbReference>
<reference evidence="2" key="1">
    <citation type="journal article" date="2014" name="Int. J. Syst. Evol. Microbiol.">
        <title>Complete genome sequence of Corynebacterium casei LMG S-19264T (=DSM 44701T), isolated from a smear-ripened cheese.</title>
        <authorList>
            <consortium name="US DOE Joint Genome Institute (JGI-PGF)"/>
            <person name="Walter F."/>
            <person name="Albersmeier A."/>
            <person name="Kalinowski J."/>
            <person name="Ruckert C."/>
        </authorList>
    </citation>
    <scope>NUCLEOTIDE SEQUENCE</scope>
    <source>
        <strain evidence="2">JCM 14719</strain>
    </source>
</reference>
<gene>
    <name evidence="2" type="ORF">GCM10007043_02890</name>
</gene>
<dbReference type="RefSeq" id="WP_157057730.1">
    <property type="nucleotide sequence ID" value="NZ_BMOF01000003.1"/>
</dbReference>
<evidence type="ECO:0000256" key="1">
    <source>
        <dbReference type="SAM" id="MobiDB-lite"/>
    </source>
</evidence>
<accession>A0A8J3B4E8</accession>
<organism evidence="2 3">
    <name type="scientific">Calditerricola satsumensis</name>
    <dbReference type="NCBI Taxonomy" id="373054"/>
    <lineage>
        <taxon>Bacteria</taxon>
        <taxon>Bacillati</taxon>
        <taxon>Bacillota</taxon>
        <taxon>Bacilli</taxon>
        <taxon>Bacillales</taxon>
        <taxon>Bacillaceae</taxon>
        <taxon>Calditerricola</taxon>
    </lineage>
</organism>
<feature type="region of interest" description="Disordered" evidence="1">
    <location>
        <begin position="88"/>
        <end position="119"/>
    </location>
</feature>
<proteinExistence type="predicted"/>
<keyword evidence="3" id="KW-1185">Reference proteome</keyword>
<sequence length="144" mass="15194">MTQMQQNERQNAAQLRQIANQLQLIVQHENQATSQLQQLSQLAFQMSQQTQAQWIRPQAQTVSGIAAQPFTGQIGQVGAFTPSVQSLFQPGGPLGQPSSFGGQPAVGQPQVGGSPVFGPAYTPTGSVSAYLAQQIDNASVEGSS</sequence>
<reference evidence="2" key="2">
    <citation type="submission" date="2020-09" db="EMBL/GenBank/DDBJ databases">
        <authorList>
            <person name="Sun Q."/>
            <person name="Ohkuma M."/>
        </authorList>
    </citation>
    <scope>NUCLEOTIDE SEQUENCE</scope>
    <source>
        <strain evidence="2">JCM 14719</strain>
    </source>
</reference>
<dbReference type="Proteomes" id="UP000637720">
    <property type="component" value="Unassembled WGS sequence"/>
</dbReference>
<evidence type="ECO:0000313" key="2">
    <source>
        <dbReference type="EMBL" id="GGJ92645.1"/>
    </source>
</evidence>
<dbReference type="AlphaFoldDB" id="A0A8J3B4E8"/>
<evidence type="ECO:0000313" key="3">
    <source>
        <dbReference type="Proteomes" id="UP000637720"/>
    </source>
</evidence>
<name>A0A8J3B4E8_9BACI</name>
<comment type="caution">
    <text evidence="2">The sequence shown here is derived from an EMBL/GenBank/DDBJ whole genome shotgun (WGS) entry which is preliminary data.</text>
</comment>